<keyword evidence="7" id="KW-0653">Protein transport</keyword>
<keyword evidence="4" id="KW-1003">Cell membrane</keyword>
<reference evidence="12" key="1">
    <citation type="submission" date="2020-08" db="EMBL/GenBank/DDBJ databases">
        <title>Genomic Encyclopedia of Type Strains, Phase IV (KMG-IV): sequencing the most valuable type-strain genomes for metagenomic binning, comparative biology and taxonomic classification.</title>
        <authorList>
            <person name="Goeker M."/>
        </authorList>
    </citation>
    <scope>NUCLEOTIDE SEQUENCE [LARGE SCALE GENOMIC DNA]</scope>
    <source>
        <strain evidence="12">DSM 105720</strain>
    </source>
</reference>
<dbReference type="InterPro" id="IPR006260">
    <property type="entry name" value="TonB/TolA_C"/>
</dbReference>
<keyword evidence="6 10" id="KW-0812">Transmembrane</keyword>
<evidence type="ECO:0000256" key="4">
    <source>
        <dbReference type="ARBA" id="ARBA00022475"/>
    </source>
</evidence>
<keyword evidence="13" id="KW-1185">Reference proteome</keyword>
<dbReference type="Pfam" id="PF03544">
    <property type="entry name" value="TonB_C"/>
    <property type="match status" value="1"/>
</dbReference>
<keyword evidence="5" id="KW-0997">Cell inner membrane</keyword>
<feature type="transmembrane region" description="Helical" evidence="10">
    <location>
        <begin position="21"/>
        <end position="38"/>
    </location>
</feature>
<dbReference type="PANTHER" id="PTHR33446">
    <property type="entry name" value="PROTEIN TONB-RELATED"/>
    <property type="match status" value="1"/>
</dbReference>
<evidence type="ECO:0000313" key="13">
    <source>
        <dbReference type="Proteomes" id="UP000560658"/>
    </source>
</evidence>
<protein>
    <submittedName>
        <fullName evidence="12">Protein TonB</fullName>
    </submittedName>
</protein>
<evidence type="ECO:0000256" key="8">
    <source>
        <dbReference type="ARBA" id="ARBA00022989"/>
    </source>
</evidence>
<sequence>MNKMMKVDKRPERQFRRENTIWLLLGYAIVLSLMLVAFEEIKRNKILLSQMMDGQVIEEDIDVMRLTSEQRESLLAECGGVNMPVYAGEHRIPGIAYAGQVGPVRVKRVRCTTTVRVAKEDPEEIIYEIVDNMPDFPGGQAALMKFLAKNIKYPVIAQENDVQGRVIVQFVVNKNGRIVGAKVVRGVDSALDVEALRVINSMPDWKPGMQHGKPVRVRLTIPVIFRLR</sequence>
<comment type="caution">
    <text evidence="12">The sequence shown here is derived from an EMBL/GenBank/DDBJ whole genome shotgun (WGS) entry which is preliminary data.</text>
</comment>
<organism evidence="12 13">
    <name type="scientific">Bacteroides reticulotermitis</name>
    <dbReference type="NCBI Taxonomy" id="1133319"/>
    <lineage>
        <taxon>Bacteria</taxon>
        <taxon>Pseudomonadati</taxon>
        <taxon>Bacteroidota</taxon>
        <taxon>Bacteroidia</taxon>
        <taxon>Bacteroidales</taxon>
        <taxon>Bacteroidaceae</taxon>
        <taxon>Bacteroides</taxon>
    </lineage>
</organism>
<dbReference type="PROSITE" id="PS52015">
    <property type="entry name" value="TONB_CTD"/>
    <property type="match status" value="1"/>
</dbReference>
<dbReference type="FunFam" id="3.30.1150.10:FF:000002">
    <property type="entry name" value="Energy transducer TonB"/>
    <property type="match status" value="1"/>
</dbReference>
<keyword evidence="3" id="KW-0813">Transport</keyword>
<dbReference type="PANTHER" id="PTHR33446:SF2">
    <property type="entry name" value="PROTEIN TONB"/>
    <property type="match status" value="1"/>
</dbReference>
<feature type="domain" description="TonB C-terminal" evidence="11">
    <location>
        <begin position="138"/>
        <end position="228"/>
    </location>
</feature>
<dbReference type="Proteomes" id="UP000560658">
    <property type="component" value="Unassembled WGS sequence"/>
</dbReference>
<keyword evidence="9 10" id="KW-0472">Membrane</keyword>
<dbReference type="GO" id="GO:0055085">
    <property type="term" value="P:transmembrane transport"/>
    <property type="evidence" value="ECO:0007669"/>
    <property type="project" value="InterPro"/>
</dbReference>
<name>A0A840D286_9BACE</name>
<evidence type="ECO:0000256" key="10">
    <source>
        <dbReference type="SAM" id="Phobius"/>
    </source>
</evidence>
<proteinExistence type="inferred from homology"/>
<dbReference type="GO" id="GO:0098797">
    <property type="term" value="C:plasma membrane protein complex"/>
    <property type="evidence" value="ECO:0007669"/>
    <property type="project" value="TreeGrafter"/>
</dbReference>
<evidence type="ECO:0000256" key="5">
    <source>
        <dbReference type="ARBA" id="ARBA00022519"/>
    </source>
</evidence>
<dbReference type="InterPro" id="IPR037682">
    <property type="entry name" value="TonB_C"/>
</dbReference>
<evidence type="ECO:0000256" key="1">
    <source>
        <dbReference type="ARBA" id="ARBA00004383"/>
    </source>
</evidence>
<evidence type="ECO:0000259" key="11">
    <source>
        <dbReference type="PROSITE" id="PS52015"/>
    </source>
</evidence>
<comment type="subcellular location">
    <subcellularLocation>
        <location evidence="1">Cell inner membrane</location>
        <topology evidence="1">Single-pass membrane protein</topology>
        <orientation evidence="1">Periplasmic side</orientation>
    </subcellularLocation>
</comment>
<dbReference type="AlphaFoldDB" id="A0A840D286"/>
<evidence type="ECO:0000256" key="2">
    <source>
        <dbReference type="ARBA" id="ARBA00006555"/>
    </source>
</evidence>
<dbReference type="GO" id="GO:0015031">
    <property type="term" value="P:protein transport"/>
    <property type="evidence" value="ECO:0007669"/>
    <property type="project" value="UniProtKB-KW"/>
</dbReference>
<dbReference type="SUPFAM" id="SSF74653">
    <property type="entry name" value="TolA/TonB C-terminal domain"/>
    <property type="match status" value="1"/>
</dbReference>
<evidence type="ECO:0000256" key="6">
    <source>
        <dbReference type="ARBA" id="ARBA00022692"/>
    </source>
</evidence>
<evidence type="ECO:0000256" key="7">
    <source>
        <dbReference type="ARBA" id="ARBA00022927"/>
    </source>
</evidence>
<evidence type="ECO:0000313" key="12">
    <source>
        <dbReference type="EMBL" id="MBB4042363.1"/>
    </source>
</evidence>
<dbReference type="Gene3D" id="3.30.1150.10">
    <property type="match status" value="1"/>
</dbReference>
<keyword evidence="8 10" id="KW-1133">Transmembrane helix</keyword>
<dbReference type="EMBL" id="JACIER010000001">
    <property type="protein sequence ID" value="MBB4042363.1"/>
    <property type="molecule type" value="Genomic_DNA"/>
</dbReference>
<evidence type="ECO:0000256" key="9">
    <source>
        <dbReference type="ARBA" id="ARBA00023136"/>
    </source>
</evidence>
<comment type="similarity">
    <text evidence="2">Belongs to the TonB family.</text>
</comment>
<gene>
    <name evidence="12" type="ORF">GGR06_000122</name>
</gene>
<dbReference type="GO" id="GO:0031992">
    <property type="term" value="F:energy transducer activity"/>
    <property type="evidence" value="ECO:0007669"/>
    <property type="project" value="TreeGrafter"/>
</dbReference>
<dbReference type="InterPro" id="IPR051045">
    <property type="entry name" value="TonB-dependent_transducer"/>
</dbReference>
<dbReference type="NCBIfam" id="TIGR01352">
    <property type="entry name" value="tonB_Cterm"/>
    <property type="match status" value="1"/>
</dbReference>
<evidence type="ECO:0000256" key="3">
    <source>
        <dbReference type="ARBA" id="ARBA00022448"/>
    </source>
</evidence>
<accession>A0A840D286</accession>